<proteinExistence type="predicted"/>
<feature type="transmembrane region" description="Helical" evidence="2">
    <location>
        <begin position="47"/>
        <end position="68"/>
    </location>
</feature>
<feature type="compositionally biased region" description="Low complexity" evidence="1">
    <location>
        <begin position="140"/>
        <end position="163"/>
    </location>
</feature>
<dbReference type="AlphaFoldDB" id="A0A7E4UXM2"/>
<evidence type="ECO:0000256" key="1">
    <source>
        <dbReference type="SAM" id="MobiDB-lite"/>
    </source>
</evidence>
<name>A0A7E4UXM2_PANRE</name>
<dbReference type="Proteomes" id="UP000492821">
    <property type="component" value="Unassembled WGS sequence"/>
</dbReference>
<evidence type="ECO:0000256" key="2">
    <source>
        <dbReference type="SAM" id="Phobius"/>
    </source>
</evidence>
<sequence>MAQHPPPGNTKLSIHSGSGTLRGGGVKRIYGNMASLKQYKHKIDYRLPLVTIVCLASIASILFLYGLYQLKGHDNLVEYVKSTRDIAEFIENPRHKRQFEGSGNEEPTVNDAPTAAELEKEIHDAKESEEKVVTEKEEVTTTTTTALTTTSTTTTTTTEAAPTVTPLPDPNWISASELRGYYDRLISTYETIWNLFALNLVALLFLIPATIIFHLDYCGIAKYKIIFRIILGIVMVFLFIQLLYLISPVLSSAFAFPEMVDRLFDKDTEPKHERGVSDIKENFACDFDVHPALIEHGIEDPCLPKIKDSLFPSYATILLIFLDILPFLFAGFTYAWDAWLKDCTAVREARMRVELNQKRPQARGQNLNANGNTWTNAETIQVA</sequence>
<feature type="transmembrane region" description="Helical" evidence="2">
    <location>
        <begin position="192"/>
        <end position="213"/>
    </location>
</feature>
<protein>
    <submittedName>
        <fullName evidence="4">Transmembrane protein</fullName>
    </submittedName>
</protein>
<dbReference type="WBParaSite" id="Pan_g14011.t1">
    <property type="protein sequence ID" value="Pan_g14011.t1"/>
    <property type="gene ID" value="Pan_g14011"/>
</dbReference>
<feature type="transmembrane region" description="Helical" evidence="2">
    <location>
        <begin position="314"/>
        <end position="336"/>
    </location>
</feature>
<organism evidence="3 4">
    <name type="scientific">Panagrellus redivivus</name>
    <name type="common">Microworm</name>
    <dbReference type="NCBI Taxonomy" id="6233"/>
    <lineage>
        <taxon>Eukaryota</taxon>
        <taxon>Metazoa</taxon>
        <taxon>Ecdysozoa</taxon>
        <taxon>Nematoda</taxon>
        <taxon>Chromadorea</taxon>
        <taxon>Rhabditida</taxon>
        <taxon>Tylenchina</taxon>
        <taxon>Panagrolaimomorpha</taxon>
        <taxon>Panagrolaimoidea</taxon>
        <taxon>Panagrolaimidae</taxon>
        <taxon>Panagrellus</taxon>
    </lineage>
</organism>
<feature type="compositionally biased region" description="Basic and acidic residues" evidence="1">
    <location>
        <begin position="123"/>
        <end position="139"/>
    </location>
</feature>
<reference evidence="4" key="2">
    <citation type="submission" date="2020-10" db="UniProtKB">
        <authorList>
            <consortium name="WormBaseParasite"/>
        </authorList>
    </citation>
    <scope>IDENTIFICATION</scope>
</reference>
<accession>A0A7E4UXM2</accession>
<keyword evidence="2" id="KW-0472">Membrane</keyword>
<evidence type="ECO:0000313" key="3">
    <source>
        <dbReference type="Proteomes" id="UP000492821"/>
    </source>
</evidence>
<evidence type="ECO:0000313" key="4">
    <source>
        <dbReference type="WBParaSite" id="Pan_g14011.t1"/>
    </source>
</evidence>
<keyword evidence="2" id="KW-0812">Transmembrane</keyword>
<feature type="transmembrane region" description="Helical" evidence="2">
    <location>
        <begin position="225"/>
        <end position="246"/>
    </location>
</feature>
<feature type="region of interest" description="Disordered" evidence="1">
    <location>
        <begin position="123"/>
        <end position="163"/>
    </location>
</feature>
<keyword evidence="3" id="KW-1185">Reference proteome</keyword>
<keyword evidence="2" id="KW-1133">Transmembrane helix</keyword>
<reference evidence="3" key="1">
    <citation type="journal article" date="2013" name="Genetics">
        <title>The draft genome and transcriptome of Panagrellus redivivus are shaped by the harsh demands of a free-living lifestyle.</title>
        <authorList>
            <person name="Srinivasan J."/>
            <person name="Dillman A.R."/>
            <person name="Macchietto M.G."/>
            <person name="Heikkinen L."/>
            <person name="Lakso M."/>
            <person name="Fracchia K.M."/>
            <person name="Antoshechkin I."/>
            <person name="Mortazavi A."/>
            <person name="Wong G."/>
            <person name="Sternberg P.W."/>
        </authorList>
    </citation>
    <scope>NUCLEOTIDE SEQUENCE [LARGE SCALE GENOMIC DNA]</scope>
    <source>
        <strain evidence="3">MT8872</strain>
    </source>
</reference>